<organism evidence="2 3">
    <name type="scientific">Aneurinibacillus soli</name>
    <dbReference type="NCBI Taxonomy" id="1500254"/>
    <lineage>
        <taxon>Bacteria</taxon>
        <taxon>Bacillati</taxon>
        <taxon>Bacillota</taxon>
        <taxon>Bacilli</taxon>
        <taxon>Bacillales</taxon>
        <taxon>Paenibacillaceae</taxon>
        <taxon>Aneurinibacillus group</taxon>
        <taxon>Aneurinibacillus</taxon>
    </lineage>
</organism>
<gene>
    <name evidence="2" type="ORF">CB4_01495</name>
</gene>
<dbReference type="RefSeq" id="WP_096464558.1">
    <property type="nucleotide sequence ID" value="NZ_AP017312.1"/>
</dbReference>
<keyword evidence="3" id="KW-1185">Reference proteome</keyword>
<protein>
    <submittedName>
        <fullName evidence="2">Uncharacterized protein</fullName>
    </submittedName>
</protein>
<dbReference type="Proteomes" id="UP000217696">
    <property type="component" value="Chromosome"/>
</dbReference>
<dbReference type="KEGG" id="asoc:CB4_01495"/>
<dbReference type="AlphaFoldDB" id="A0A0U4WF28"/>
<name>A0A0U4WF28_9BACL</name>
<feature type="compositionally biased region" description="Polar residues" evidence="1">
    <location>
        <begin position="29"/>
        <end position="42"/>
    </location>
</feature>
<evidence type="ECO:0000313" key="2">
    <source>
        <dbReference type="EMBL" id="BAU27321.1"/>
    </source>
</evidence>
<feature type="region of interest" description="Disordered" evidence="1">
    <location>
        <begin position="29"/>
        <end position="53"/>
    </location>
</feature>
<accession>A0A0U4WF28</accession>
<evidence type="ECO:0000313" key="3">
    <source>
        <dbReference type="Proteomes" id="UP000217696"/>
    </source>
</evidence>
<proteinExistence type="predicted"/>
<dbReference type="EMBL" id="AP017312">
    <property type="protein sequence ID" value="BAU27321.1"/>
    <property type="molecule type" value="Genomic_DNA"/>
</dbReference>
<sequence length="68" mass="7908">MSFANWDEIIETCRYGLADPEPRSRTVLQEKQLPSHTLTVQQIHPPEATEEDRMDTIFDTMLARQYGV</sequence>
<dbReference type="OrthoDB" id="2680289at2"/>
<evidence type="ECO:0000256" key="1">
    <source>
        <dbReference type="SAM" id="MobiDB-lite"/>
    </source>
</evidence>
<reference evidence="2 3" key="1">
    <citation type="submission" date="2015-12" db="EMBL/GenBank/DDBJ databases">
        <title>Genome sequence of Aneurinibacillus soli.</title>
        <authorList>
            <person name="Lee J.S."/>
            <person name="Lee K.C."/>
            <person name="Kim K.K."/>
            <person name="Lee B.W."/>
        </authorList>
    </citation>
    <scope>NUCLEOTIDE SEQUENCE [LARGE SCALE GENOMIC DNA]</scope>
    <source>
        <strain evidence="2 3">CB4</strain>
    </source>
</reference>